<dbReference type="HOGENOM" id="CLU_3057684_0_0_6"/>
<dbReference type="Proteomes" id="UP000005467">
    <property type="component" value="Unassembled WGS sequence"/>
</dbReference>
<name>E8KEI6_9PAST</name>
<accession>E8KEI6</accession>
<proteinExistence type="predicted"/>
<protein>
    <submittedName>
        <fullName evidence="1">Uncharacterized protein</fullName>
    </submittedName>
</protein>
<reference evidence="1 2" key="1">
    <citation type="submission" date="2011-01" db="EMBL/GenBank/DDBJ databases">
        <authorList>
            <person name="Muzny D."/>
            <person name="Qin X."/>
            <person name="Deng J."/>
            <person name="Jiang H."/>
            <person name="Liu Y."/>
            <person name="Qu J."/>
            <person name="Song X.-Z."/>
            <person name="Zhang L."/>
            <person name="Thornton R."/>
            <person name="Coyle M."/>
            <person name="Francisco L."/>
            <person name="Jackson L."/>
            <person name="Javaid M."/>
            <person name="Korchina V."/>
            <person name="Kovar C."/>
            <person name="Mata R."/>
            <person name="Mathew T."/>
            <person name="Ngo R."/>
            <person name="Nguyen L."/>
            <person name="Nguyen N."/>
            <person name="Okwuonu G."/>
            <person name="Ongeri F."/>
            <person name="Pham C."/>
            <person name="Simmons D."/>
            <person name="Wilczek-Boney K."/>
            <person name="Hale W."/>
            <person name="Jakkamsetti A."/>
            <person name="Pham P."/>
            <person name="Ruth R."/>
            <person name="San Lucas F."/>
            <person name="Warren J."/>
            <person name="Zhang J."/>
            <person name="Zhao Z."/>
            <person name="Zhou C."/>
            <person name="Zhu D."/>
            <person name="Lee S."/>
            <person name="Bess C."/>
            <person name="Blankenburg K."/>
            <person name="Forbes L."/>
            <person name="Fu Q."/>
            <person name="Gubbala S."/>
            <person name="Hirani K."/>
            <person name="Jayaseelan J.C."/>
            <person name="Lara F."/>
            <person name="Munidasa M."/>
            <person name="Palculict T."/>
            <person name="Patil S."/>
            <person name="Pu L.-L."/>
            <person name="Saada N."/>
            <person name="Tang L."/>
            <person name="Weissenberger G."/>
            <person name="Zhu Y."/>
            <person name="Hemphill L."/>
            <person name="Shang Y."/>
            <person name="Youmans B."/>
            <person name="Ayvaz T."/>
            <person name="Ross M."/>
            <person name="Santibanez J."/>
            <person name="Aqrawi P."/>
            <person name="Gross S."/>
            <person name="Joshi V."/>
            <person name="Fowler G."/>
            <person name="Nazareth L."/>
            <person name="Reid J."/>
            <person name="Worley K."/>
            <person name="Petrosino J."/>
            <person name="Highlander S."/>
            <person name="Gibbs R."/>
        </authorList>
    </citation>
    <scope>NUCLEOTIDE SEQUENCE [LARGE SCALE GENOMIC DNA]</scope>
    <source>
        <strain evidence="1 2">ATCC 25976</strain>
    </source>
</reference>
<comment type="caution">
    <text evidence="1">The sequence shown here is derived from an EMBL/GenBank/DDBJ whole genome shotgun (WGS) entry which is preliminary data.</text>
</comment>
<evidence type="ECO:0000313" key="1">
    <source>
        <dbReference type="EMBL" id="EFX92678.1"/>
    </source>
</evidence>
<organism evidence="1 2">
    <name type="scientific">Actinobacillus ureae ATCC 25976</name>
    <dbReference type="NCBI Taxonomy" id="887324"/>
    <lineage>
        <taxon>Bacteria</taxon>
        <taxon>Pseudomonadati</taxon>
        <taxon>Pseudomonadota</taxon>
        <taxon>Gammaproteobacteria</taxon>
        <taxon>Pasteurellales</taxon>
        <taxon>Pasteurellaceae</taxon>
        <taxon>Actinobacillus</taxon>
    </lineage>
</organism>
<sequence>MENRYTTTFYFAKAGAKYYKDFERKTNIKRLSGGHAWFVVRNETTGESKSSGF</sequence>
<keyword evidence="2" id="KW-1185">Reference proteome</keyword>
<dbReference type="AlphaFoldDB" id="E8KEI6"/>
<dbReference type="RefSeq" id="WP_005621424.1">
    <property type="nucleotide sequence ID" value="NZ_GL831080.1"/>
</dbReference>
<gene>
    <name evidence="1" type="ORF">HMPREF0027_0253</name>
</gene>
<evidence type="ECO:0000313" key="2">
    <source>
        <dbReference type="Proteomes" id="UP000005467"/>
    </source>
</evidence>
<dbReference type="EMBL" id="AEVG01000018">
    <property type="protein sequence ID" value="EFX92678.1"/>
    <property type="molecule type" value="Genomic_DNA"/>
</dbReference>